<evidence type="ECO:0000313" key="5">
    <source>
        <dbReference type="EMBL" id="HIU57771.1"/>
    </source>
</evidence>
<dbReference type="AlphaFoldDB" id="A0A9D1SF24"/>
<dbReference type="GO" id="GO:0044272">
    <property type="term" value="P:sulfur compound biosynthetic process"/>
    <property type="evidence" value="ECO:0007669"/>
    <property type="project" value="UniProtKB-ARBA"/>
</dbReference>
<organism evidence="5 6">
    <name type="scientific">Candidatus Ornithomonoglobus merdipullorum</name>
    <dbReference type="NCBI Taxonomy" id="2840895"/>
    <lineage>
        <taxon>Bacteria</taxon>
        <taxon>Bacillati</taxon>
        <taxon>Bacillota</taxon>
        <taxon>Clostridia</taxon>
        <taxon>Candidatus Ornithomonoglobus</taxon>
    </lineage>
</organism>
<reference evidence="5" key="2">
    <citation type="journal article" date="2021" name="PeerJ">
        <title>Extensive microbial diversity within the chicken gut microbiome revealed by metagenomics and culture.</title>
        <authorList>
            <person name="Gilroy R."/>
            <person name="Ravi A."/>
            <person name="Getino M."/>
            <person name="Pursley I."/>
            <person name="Horton D.L."/>
            <person name="Alikhan N.F."/>
            <person name="Baker D."/>
            <person name="Gharbi K."/>
            <person name="Hall N."/>
            <person name="Watson M."/>
            <person name="Adriaenssens E.M."/>
            <person name="Foster-Nyarko E."/>
            <person name="Jarju S."/>
            <person name="Secka A."/>
            <person name="Antonio M."/>
            <person name="Oren A."/>
            <person name="Chaudhuri R.R."/>
            <person name="La Ragione R."/>
            <person name="Hildebrand F."/>
            <person name="Pallen M.J."/>
        </authorList>
    </citation>
    <scope>NUCLEOTIDE SEQUENCE</scope>
    <source>
        <strain evidence="5">USAMLcec3-3695</strain>
    </source>
</reference>
<dbReference type="GO" id="GO:0006534">
    <property type="term" value="P:cysteine metabolic process"/>
    <property type="evidence" value="ECO:0007669"/>
    <property type="project" value="UniProtKB-ARBA"/>
</dbReference>
<dbReference type="EMBL" id="DVNB01000085">
    <property type="protein sequence ID" value="HIU57771.1"/>
    <property type="molecule type" value="Genomic_DNA"/>
</dbReference>
<comment type="similarity">
    <text evidence="2">Belongs to the cysteine synthase/cystathionine beta-synthase family.</text>
</comment>
<dbReference type="GO" id="GO:0009069">
    <property type="term" value="P:serine family amino acid metabolic process"/>
    <property type="evidence" value="ECO:0007669"/>
    <property type="project" value="UniProtKB-ARBA"/>
</dbReference>
<dbReference type="InterPro" id="IPR036052">
    <property type="entry name" value="TrpB-like_PALP_sf"/>
</dbReference>
<evidence type="ECO:0000259" key="4">
    <source>
        <dbReference type="Pfam" id="PF00291"/>
    </source>
</evidence>
<dbReference type="CDD" id="cd01561">
    <property type="entry name" value="CBS_like"/>
    <property type="match status" value="1"/>
</dbReference>
<dbReference type="Proteomes" id="UP000824109">
    <property type="component" value="Unassembled WGS sequence"/>
</dbReference>
<protein>
    <submittedName>
        <fullName evidence="5">Cysteine synthase family protein</fullName>
    </submittedName>
</protein>
<evidence type="ECO:0000256" key="2">
    <source>
        <dbReference type="ARBA" id="ARBA00007103"/>
    </source>
</evidence>
<comment type="cofactor">
    <cofactor evidence="1">
        <name>pyridoxal 5'-phosphate</name>
        <dbReference type="ChEBI" id="CHEBI:597326"/>
    </cofactor>
</comment>
<name>A0A9D1SF24_9FIRM</name>
<dbReference type="Gene3D" id="3.40.50.1100">
    <property type="match status" value="2"/>
</dbReference>
<dbReference type="Pfam" id="PF00291">
    <property type="entry name" value="PALP"/>
    <property type="match status" value="1"/>
</dbReference>
<accession>A0A9D1SF24</accession>
<evidence type="ECO:0000313" key="6">
    <source>
        <dbReference type="Proteomes" id="UP000824109"/>
    </source>
</evidence>
<evidence type="ECO:0000256" key="1">
    <source>
        <dbReference type="ARBA" id="ARBA00001933"/>
    </source>
</evidence>
<sequence length="336" mass="36775">MDISVQNKFDGIKHMISNTPLIEISFKYKGTPMKIYAKAEYYNLSGSIKDRVAYYILKKAYEKGTIKPGDTIVEATSGNTGIAFSAMAAYLGHPMIVFMPDWMSEERIKIMQSYGAEVRLVSHEEGGFLGAIARSEELAENDGVFLPGQFSNYDNVIAHIEDTGAEILRQLEAFNRTPDCVVAGVGTGGTIMGLSEAFKAVNPKCISRPLEPKNSPTLSTGYKTGEHKIAGISDEFIPSICKLDRLDDVVSVDDIDSIIMAQKLSRELGIGVGISSGANFIGSVMALEESDPKSCCVTTFADDNKKYLSTDYAKEFEHKDEYISSHIELIGIKTVK</sequence>
<dbReference type="PANTHER" id="PTHR10314">
    <property type="entry name" value="CYSTATHIONINE BETA-SYNTHASE"/>
    <property type="match status" value="1"/>
</dbReference>
<gene>
    <name evidence="5" type="ORF">IAA61_08190</name>
</gene>
<dbReference type="SUPFAM" id="SSF53686">
    <property type="entry name" value="Tryptophan synthase beta subunit-like PLP-dependent enzymes"/>
    <property type="match status" value="1"/>
</dbReference>
<evidence type="ECO:0000256" key="3">
    <source>
        <dbReference type="ARBA" id="ARBA00022898"/>
    </source>
</evidence>
<keyword evidence="3" id="KW-0663">Pyridoxal phosphate</keyword>
<reference evidence="5" key="1">
    <citation type="submission" date="2020-10" db="EMBL/GenBank/DDBJ databases">
        <authorList>
            <person name="Gilroy R."/>
        </authorList>
    </citation>
    <scope>NUCLEOTIDE SEQUENCE</scope>
    <source>
        <strain evidence="5">USAMLcec3-3695</strain>
    </source>
</reference>
<dbReference type="InterPro" id="IPR001926">
    <property type="entry name" value="TrpB-like_PALP"/>
</dbReference>
<proteinExistence type="inferred from homology"/>
<feature type="domain" description="Tryptophan synthase beta chain-like PALP" evidence="4">
    <location>
        <begin position="14"/>
        <end position="293"/>
    </location>
</feature>
<dbReference type="FunFam" id="3.40.50.1100:FF:000003">
    <property type="entry name" value="Cystathionine beta-synthase"/>
    <property type="match status" value="1"/>
</dbReference>
<comment type="caution">
    <text evidence="5">The sequence shown here is derived from an EMBL/GenBank/DDBJ whole genome shotgun (WGS) entry which is preliminary data.</text>
</comment>
<dbReference type="InterPro" id="IPR050214">
    <property type="entry name" value="Cys_Synth/Cystath_Beta-Synth"/>
</dbReference>